<keyword evidence="2" id="KW-1185">Reference proteome</keyword>
<reference evidence="1 2" key="1">
    <citation type="journal article" date="2010" name="J. Bacteriol.">
        <title>Complete genome sequence of the representative gamma-hexachlorocyclohexane-degrading bacterium Sphingobium japonicum UT26.</title>
        <authorList>
            <person name="Nagata Y."/>
            <person name="Ohtsubo Y."/>
            <person name="Endo R."/>
            <person name="Ichikawa N."/>
            <person name="Ankai A."/>
            <person name="Oguchi A."/>
            <person name="Fukui S."/>
            <person name="Fujita N."/>
            <person name="Tsuda M."/>
        </authorList>
    </citation>
    <scope>NUCLEOTIDE SEQUENCE [LARGE SCALE GENOMIC DNA]</scope>
    <source>
        <strain evidence="2">DSM 16413 / CCM 7287 / MTCC 6362 / UT26 / NBRC 101211 / UT26S</strain>
    </source>
</reference>
<proteinExistence type="predicted"/>
<evidence type="ECO:0000313" key="2">
    <source>
        <dbReference type="Proteomes" id="UP000007753"/>
    </source>
</evidence>
<organism evidence="1 2">
    <name type="scientific">Sphingobium indicum (strain DSM 16413 / CCM 7287 / MTCC 6362 / UT26 / NBRC 101211 / UT26S)</name>
    <name type="common">Sphingobium japonicum</name>
    <dbReference type="NCBI Taxonomy" id="452662"/>
    <lineage>
        <taxon>Bacteria</taxon>
        <taxon>Pseudomonadati</taxon>
        <taxon>Pseudomonadota</taxon>
        <taxon>Alphaproteobacteria</taxon>
        <taxon>Sphingomonadales</taxon>
        <taxon>Sphingomonadaceae</taxon>
        <taxon>Sphingobium</taxon>
    </lineage>
</organism>
<evidence type="ECO:0000313" key="1">
    <source>
        <dbReference type="EMBL" id="BAI97441.1"/>
    </source>
</evidence>
<dbReference type="Proteomes" id="UP000007753">
    <property type="component" value="Chromosome 1"/>
</dbReference>
<dbReference type="HOGENOM" id="CLU_2332210_0_0_5"/>
<name>D4Z4A9_SPHIU</name>
<accession>D4Z4A9</accession>
<gene>
    <name evidence="1" type="ordered locus">SJA_C1-26070</name>
</gene>
<protein>
    <submittedName>
        <fullName evidence="1">Uncharacterized protein</fullName>
    </submittedName>
</protein>
<dbReference type="STRING" id="452662.SJA_C1-26070"/>
<dbReference type="KEGG" id="sjp:SJA_C1-26070"/>
<sequence length="98" mass="11196">MQPRPDHSRPIFEARHRHCLKGLVIGECVVQDAVWSEPVSSLHFPDIGRDDILRRNQHRQCREKGGKQAYSLANSLELAAGKISGDYREFGRRTIRSS</sequence>
<dbReference type="EMBL" id="AP010803">
    <property type="protein sequence ID" value="BAI97441.1"/>
    <property type="molecule type" value="Genomic_DNA"/>
</dbReference>
<dbReference type="AlphaFoldDB" id="D4Z4A9"/>